<dbReference type="KEGG" id="mgry:MSR1_29410"/>
<name>V6F7G4_MAGGM</name>
<dbReference type="RefSeq" id="WP_024081365.1">
    <property type="nucleotide sequence ID" value="NZ_CP027526.1"/>
</dbReference>
<accession>V6F7G4</accession>
<gene>
    <name evidence="1" type="ordered locus">MGMSRv2__3213</name>
</gene>
<dbReference type="STRING" id="1430440.MGMSRv2__3213"/>
<proteinExistence type="predicted"/>
<dbReference type="HOGENOM" id="CLU_2538562_0_0_5"/>
<dbReference type="Proteomes" id="UP000018922">
    <property type="component" value="Chromosome I"/>
</dbReference>
<organism evidence="1 2">
    <name type="scientific">Magnetospirillum gryphiswaldense (strain DSM 6361 / JCM 21280 / NBRC 15271 / MSR-1)</name>
    <dbReference type="NCBI Taxonomy" id="431944"/>
    <lineage>
        <taxon>Bacteria</taxon>
        <taxon>Pseudomonadati</taxon>
        <taxon>Pseudomonadota</taxon>
        <taxon>Alphaproteobacteria</taxon>
        <taxon>Rhodospirillales</taxon>
        <taxon>Rhodospirillaceae</taxon>
        <taxon>Magnetospirillum</taxon>
    </lineage>
</organism>
<keyword evidence="2" id="KW-1185">Reference proteome</keyword>
<protein>
    <submittedName>
        <fullName evidence="1">Uncharacterized protein</fullName>
    </submittedName>
</protein>
<sequence>MIERMMIPIQEYQIEGRTVFNTGVSTVGKGGDDYFCGHCGRKMIHNMNLARIEAPVVYQCGGCQCYNLPPEVEAEAGTAASET</sequence>
<evidence type="ECO:0000313" key="1">
    <source>
        <dbReference type="EMBL" id="CDL00428.1"/>
    </source>
</evidence>
<dbReference type="KEGG" id="mgy:MGMSRv2__3213"/>
<dbReference type="AlphaFoldDB" id="V6F7G4"/>
<dbReference type="OrthoDB" id="7360913at2"/>
<reference evidence="1 2" key="1">
    <citation type="journal article" date="2014" name="Genome Announc.">
        <title>Complete genome sequence of Magnetospirillum gryphiswaldense MSR-1.</title>
        <authorList>
            <person name="Wang X."/>
            <person name="Wang Q."/>
            <person name="Zhang W."/>
            <person name="Wang Y."/>
            <person name="Li L."/>
            <person name="Wen T."/>
            <person name="Zhang T."/>
            <person name="Zhang Y."/>
            <person name="Xu J."/>
            <person name="Hu J."/>
            <person name="Li S."/>
            <person name="Liu L."/>
            <person name="Liu J."/>
            <person name="Jiang W."/>
            <person name="Tian J."/>
            <person name="Li Y."/>
            <person name="Schuler D."/>
            <person name="Wang L."/>
            <person name="Li J."/>
        </authorList>
    </citation>
    <scope>NUCLEOTIDE SEQUENCE [LARGE SCALE GENOMIC DNA]</scope>
    <source>
        <strain evidence="2">DSM 6361 / JCM 21280 / NBRC 15271 / MSR-1</strain>
    </source>
</reference>
<dbReference type="EMBL" id="HG794546">
    <property type="protein sequence ID" value="CDL00428.1"/>
    <property type="molecule type" value="Genomic_DNA"/>
</dbReference>
<evidence type="ECO:0000313" key="2">
    <source>
        <dbReference type="Proteomes" id="UP000018922"/>
    </source>
</evidence>